<sequence>MILTILKKDLKIYFSDKRGVLLTFLLPVILISLFAFSFGGVGRKKSAPRPTTLLVVDKDSTKTSMDFVASLNSLPTLKTQAITEEEGIDRVKKGKNSSVLILGEGFEAAAKAEQKLPVEFQYDAARQVQTGMILAVVRGGLARSFGKAEMRNYVNIQMTSVIQESSNKPNPGLVQAVAGTAIMMLLFTIAAIGGGLLEEKEAGTLKRLLSSPIKPMDILLGKMGAAMILSVLQLVAMFVFAWLAFGLPIFMDTVSLILLILTISFAVSGFGVLLVSTVRTRQQLQGMSTIIIILMSAIGGSMIPISMMPAFLQKIAVVSVNYWGIQGMFDIFWRQLSLIEILPKMGVLLGIGVFMTLISTQLFKRNILKLE</sequence>
<proteinExistence type="inferred from homology"/>
<comment type="caution">
    <text evidence="10">The sequence shown here is derived from an EMBL/GenBank/DDBJ whole genome shotgun (WGS) entry which is preliminary data.</text>
</comment>
<dbReference type="PANTHER" id="PTHR30294">
    <property type="entry name" value="MEMBRANE COMPONENT OF ABC TRANSPORTER YHHJ-RELATED"/>
    <property type="match status" value="1"/>
</dbReference>
<evidence type="ECO:0000313" key="10">
    <source>
        <dbReference type="EMBL" id="MFD2567521.1"/>
    </source>
</evidence>
<feature type="transmembrane region" description="Helical" evidence="8">
    <location>
        <begin position="218"/>
        <end position="244"/>
    </location>
</feature>
<dbReference type="PROSITE" id="PS51012">
    <property type="entry name" value="ABC_TM2"/>
    <property type="match status" value="1"/>
</dbReference>
<evidence type="ECO:0000256" key="5">
    <source>
        <dbReference type="ARBA" id="ARBA00022692"/>
    </source>
</evidence>
<keyword evidence="11" id="KW-1185">Reference proteome</keyword>
<keyword evidence="6 8" id="KW-1133">Transmembrane helix</keyword>
<protein>
    <submittedName>
        <fullName evidence="10">ABC transporter permease</fullName>
    </submittedName>
</protein>
<evidence type="ECO:0000256" key="1">
    <source>
        <dbReference type="ARBA" id="ARBA00004651"/>
    </source>
</evidence>
<evidence type="ECO:0000313" key="11">
    <source>
        <dbReference type="Proteomes" id="UP001597508"/>
    </source>
</evidence>
<evidence type="ECO:0000256" key="7">
    <source>
        <dbReference type="ARBA" id="ARBA00023136"/>
    </source>
</evidence>
<reference evidence="11" key="1">
    <citation type="journal article" date="2019" name="Int. J. Syst. Evol. Microbiol.">
        <title>The Global Catalogue of Microorganisms (GCM) 10K type strain sequencing project: providing services to taxonomists for standard genome sequencing and annotation.</title>
        <authorList>
            <consortium name="The Broad Institute Genomics Platform"/>
            <consortium name="The Broad Institute Genome Sequencing Center for Infectious Disease"/>
            <person name="Wu L."/>
            <person name="Ma J."/>
        </authorList>
    </citation>
    <scope>NUCLEOTIDE SEQUENCE [LARGE SCALE GENOMIC DNA]</scope>
    <source>
        <strain evidence="11">KCTC 52127</strain>
    </source>
</reference>
<dbReference type="Pfam" id="PF12698">
    <property type="entry name" value="ABC2_membrane_3"/>
    <property type="match status" value="1"/>
</dbReference>
<evidence type="ECO:0000256" key="6">
    <source>
        <dbReference type="ARBA" id="ARBA00022989"/>
    </source>
</evidence>
<evidence type="ECO:0000256" key="3">
    <source>
        <dbReference type="ARBA" id="ARBA00022448"/>
    </source>
</evidence>
<dbReference type="Gene3D" id="3.40.1710.10">
    <property type="entry name" value="abc type-2 transporter like domain"/>
    <property type="match status" value="1"/>
</dbReference>
<dbReference type="PANTHER" id="PTHR30294:SF38">
    <property type="entry name" value="TRANSPORT PERMEASE PROTEIN"/>
    <property type="match status" value="1"/>
</dbReference>
<evidence type="ECO:0000259" key="9">
    <source>
        <dbReference type="PROSITE" id="PS51012"/>
    </source>
</evidence>
<keyword evidence="3" id="KW-0813">Transport</keyword>
<comment type="subcellular location">
    <subcellularLocation>
        <location evidence="1">Cell membrane</location>
        <topology evidence="1">Multi-pass membrane protein</topology>
    </subcellularLocation>
</comment>
<dbReference type="Proteomes" id="UP001597508">
    <property type="component" value="Unassembled WGS sequence"/>
</dbReference>
<feature type="transmembrane region" description="Helical" evidence="8">
    <location>
        <begin position="345"/>
        <end position="363"/>
    </location>
</feature>
<feature type="transmembrane region" description="Helical" evidence="8">
    <location>
        <begin position="173"/>
        <end position="197"/>
    </location>
</feature>
<dbReference type="InterPro" id="IPR013525">
    <property type="entry name" value="ABC2_TM"/>
</dbReference>
<dbReference type="EMBL" id="JBHULH010000004">
    <property type="protein sequence ID" value="MFD2567521.1"/>
    <property type="molecule type" value="Genomic_DNA"/>
</dbReference>
<accession>A0ABW5LTW6</accession>
<keyword evidence="4" id="KW-1003">Cell membrane</keyword>
<keyword evidence="5 8" id="KW-0812">Transmembrane</keyword>
<feature type="transmembrane region" description="Helical" evidence="8">
    <location>
        <begin position="287"/>
        <end position="305"/>
    </location>
</feature>
<feature type="transmembrane region" description="Helical" evidence="8">
    <location>
        <begin position="256"/>
        <end position="275"/>
    </location>
</feature>
<keyword evidence="7 8" id="KW-0472">Membrane</keyword>
<name>A0ABW5LTW6_9FLAO</name>
<dbReference type="InterPro" id="IPR051449">
    <property type="entry name" value="ABC-2_transporter_component"/>
</dbReference>
<feature type="domain" description="ABC transmembrane type-2" evidence="9">
    <location>
        <begin position="139"/>
        <end position="366"/>
    </location>
</feature>
<comment type="similarity">
    <text evidence="2">Belongs to the ABC-2 integral membrane protein family.</text>
</comment>
<gene>
    <name evidence="10" type="ORF">ACFSRZ_09070</name>
</gene>
<feature type="transmembrane region" description="Helical" evidence="8">
    <location>
        <begin position="20"/>
        <end position="41"/>
    </location>
</feature>
<dbReference type="RefSeq" id="WP_379666231.1">
    <property type="nucleotide sequence ID" value="NZ_JBHULH010000004.1"/>
</dbReference>
<organism evidence="10 11">
    <name type="scientific">Pseudotenacibaculum haliotis</name>
    <dbReference type="NCBI Taxonomy" id="1862138"/>
    <lineage>
        <taxon>Bacteria</taxon>
        <taxon>Pseudomonadati</taxon>
        <taxon>Bacteroidota</taxon>
        <taxon>Flavobacteriia</taxon>
        <taxon>Flavobacteriales</taxon>
        <taxon>Flavobacteriaceae</taxon>
        <taxon>Pseudotenacibaculum</taxon>
    </lineage>
</organism>
<evidence type="ECO:0000256" key="4">
    <source>
        <dbReference type="ARBA" id="ARBA00022475"/>
    </source>
</evidence>
<evidence type="ECO:0000256" key="2">
    <source>
        <dbReference type="ARBA" id="ARBA00007783"/>
    </source>
</evidence>
<evidence type="ECO:0000256" key="8">
    <source>
        <dbReference type="SAM" id="Phobius"/>
    </source>
</evidence>
<dbReference type="InterPro" id="IPR047817">
    <property type="entry name" value="ABC2_TM_bact-type"/>
</dbReference>